<keyword evidence="5" id="KW-0472">Membrane</keyword>
<dbReference type="SMART" id="SM00714">
    <property type="entry name" value="LITAF"/>
    <property type="match status" value="1"/>
</dbReference>
<comment type="similarity">
    <text evidence="2">Belongs to the CDIP1/LITAF family.</text>
</comment>
<dbReference type="PANTHER" id="PTHR23292:SF6">
    <property type="entry name" value="FI16602P1-RELATED"/>
    <property type="match status" value="1"/>
</dbReference>
<comment type="subcellular location">
    <subcellularLocation>
        <location evidence="1">Membrane</location>
        <topology evidence="1">Peripheral membrane protein</topology>
    </subcellularLocation>
</comment>
<evidence type="ECO:0000313" key="8">
    <source>
        <dbReference type="EMBL" id="CAG8118922.1"/>
    </source>
</evidence>
<evidence type="ECO:0000256" key="6">
    <source>
        <dbReference type="SAM" id="MobiDB-lite"/>
    </source>
</evidence>
<dbReference type="GO" id="GO:0016020">
    <property type="term" value="C:membrane"/>
    <property type="evidence" value="ECO:0007669"/>
    <property type="project" value="UniProtKB-SubCell"/>
</dbReference>
<proteinExistence type="inferred from homology"/>
<keyword evidence="3" id="KW-0479">Metal-binding</keyword>
<dbReference type="PANTHER" id="PTHR23292">
    <property type="entry name" value="LIPOPOLYSACCHARIDE-INDUCED TUMOR NECROSIS FACTOR-ALPHA FACTOR"/>
    <property type="match status" value="1"/>
</dbReference>
<evidence type="ECO:0000256" key="4">
    <source>
        <dbReference type="ARBA" id="ARBA00022833"/>
    </source>
</evidence>
<protein>
    <recommendedName>
        <fullName evidence="7">LITAF domain-containing protein</fullName>
    </recommendedName>
</protein>
<reference evidence="8" key="1">
    <citation type="submission" date="2021-07" db="EMBL/GenBank/DDBJ databases">
        <authorList>
            <person name="Branca A.L. A."/>
        </authorList>
    </citation>
    <scope>NUCLEOTIDE SEQUENCE</scope>
</reference>
<feature type="compositionally biased region" description="Polar residues" evidence="6">
    <location>
        <begin position="25"/>
        <end position="50"/>
    </location>
</feature>
<feature type="region of interest" description="Disordered" evidence="6">
    <location>
        <begin position="1"/>
        <end position="91"/>
    </location>
</feature>
<feature type="domain" description="LITAF" evidence="7">
    <location>
        <begin position="95"/>
        <end position="176"/>
    </location>
</feature>
<dbReference type="EMBL" id="CAJVOS010000027">
    <property type="protein sequence ID" value="CAG8118922.1"/>
    <property type="molecule type" value="Genomic_DNA"/>
</dbReference>
<keyword evidence="9" id="KW-1185">Reference proteome</keyword>
<sequence length="390" mass="43897">MSAFPQHQPTTPVYSEAPEPVYPTHNPTQDTQTPIHDTISPQSTAQSPQAMHQEKQYPFQPDSIGEVPGYAPSPSKEYPNQPQPQQFYTPATHPSGYMTAVPLHSVQSAPCPVDCPVCGQREMTRVEAVSGGTTHGWAAILCFCCCLGCIPYLMTSLKDVDHSCGKCGAKLATWHNILTASSALYFYTAHTRLSKRITHTSHQGTLSPTEIETIPKSIFTPQYFTIHDTCSKTIPRACLPDQSTDLLFTRLVRRNMIAFSRFPQALMLAMVSKTSGQRQSFKRAHIDALEFREGDLVCGVYQVRVRSRNKVEFEISMHGVDYVQGRLAISFKEIERDDVGMVVFSSETVMWRRADEKRCMPLERAALRWMHETAAWWLLDSGVKYLMDLE</sequence>
<evidence type="ECO:0000259" key="7">
    <source>
        <dbReference type="PROSITE" id="PS51837"/>
    </source>
</evidence>
<comment type="caution">
    <text evidence="8">The sequence shown here is derived from an EMBL/GenBank/DDBJ whole genome shotgun (WGS) entry which is preliminary data.</text>
</comment>
<evidence type="ECO:0000256" key="2">
    <source>
        <dbReference type="ARBA" id="ARBA00005975"/>
    </source>
</evidence>
<feature type="compositionally biased region" description="Polar residues" evidence="6">
    <location>
        <begin position="1"/>
        <end position="13"/>
    </location>
</feature>
<organism evidence="8 9">
    <name type="scientific">Penicillium olsonii</name>
    <dbReference type="NCBI Taxonomy" id="99116"/>
    <lineage>
        <taxon>Eukaryota</taxon>
        <taxon>Fungi</taxon>
        <taxon>Dikarya</taxon>
        <taxon>Ascomycota</taxon>
        <taxon>Pezizomycotina</taxon>
        <taxon>Eurotiomycetes</taxon>
        <taxon>Eurotiomycetidae</taxon>
        <taxon>Eurotiales</taxon>
        <taxon>Aspergillaceae</taxon>
        <taxon>Penicillium</taxon>
    </lineage>
</organism>
<evidence type="ECO:0000313" key="9">
    <source>
        <dbReference type="Proteomes" id="UP001153618"/>
    </source>
</evidence>
<dbReference type="PROSITE" id="PS51837">
    <property type="entry name" value="LITAF"/>
    <property type="match status" value="1"/>
</dbReference>
<accession>A0A9W4HQD1</accession>
<dbReference type="AlphaFoldDB" id="A0A9W4HQD1"/>
<evidence type="ECO:0000256" key="3">
    <source>
        <dbReference type="ARBA" id="ARBA00022723"/>
    </source>
</evidence>
<evidence type="ECO:0000256" key="1">
    <source>
        <dbReference type="ARBA" id="ARBA00004170"/>
    </source>
</evidence>
<feature type="compositionally biased region" description="Polar residues" evidence="6">
    <location>
        <begin position="78"/>
        <end position="89"/>
    </location>
</feature>
<dbReference type="GO" id="GO:0008270">
    <property type="term" value="F:zinc ion binding"/>
    <property type="evidence" value="ECO:0007669"/>
    <property type="project" value="TreeGrafter"/>
</dbReference>
<name>A0A9W4HQD1_PENOL</name>
<gene>
    <name evidence="8" type="ORF">POLS_LOCUS5173</name>
</gene>
<dbReference type="InterPro" id="IPR037519">
    <property type="entry name" value="LITAF_fam"/>
</dbReference>
<dbReference type="OrthoDB" id="5599753at2759"/>
<dbReference type="Proteomes" id="UP001153618">
    <property type="component" value="Unassembled WGS sequence"/>
</dbReference>
<keyword evidence="4" id="KW-0862">Zinc</keyword>
<dbReference type="InterPro" id="IPR006629">
    <property type="entry name" value="LITAF"/>
</dbReference>
<dbReference type="Pfam" id="PF10601">
    <property type="entry name" value="zf-LITAF-like"/>
    <property type="match status" value="1"/>
</dbReference>
<evidence type="ECO:0000256" key="5">
    <source>
        <dbReference type="ARBA" id="ARBA00023136"/>
    </source>
</evidence>